<protein>
    <submittedName>
        <fullName evidence="3">Transcriptional regulator, XRE family</fullName>
    </submittedName>
</protein>
<reference evidence="3 4" key="1">
    <citation type="journal article" date="2010" name="Stand. Genomic Sci.">
        <title>Permanent draft genome sequence of Dethiosulfovibrio peptidovorans type strain (SEBR 4207).</title>
        <authorList>
            <person name="Labutti K."/>
            <person name="Mayilraj S."/>
            <person name="Clum A."/>
            <person name="Lucas S."/>
            <person name="Glavina Del Rio T."/>
            <person name="Nolan M."/>
            <person name="Tice H."/>
            <person name="Cheng J.F."/>
            <person name="Pitluck S."/>
            <person name="Liolios K."/>
            <person name="Ivanova N."/>
            <person name="Mavromatis K."/>
            <person name="Mikhailova N."/>
            <person name="Pati A."/>
            <person name="Goodwin L."/>
            <person name="Chen A."/>
            <person name="Palaniappan K."/>
            <person name="Land M."/>
            <person name="Hauser L."/>
            <person name="Chang Y.J."/>
            <person name="Jeffries C.D."/>
            <person name="Rohde M."/>
            <person name="Spring S."/>
            <person name="Goker M."/>
            <person name="Woyke T."/>
            <person name="Bristow J."/>
            <person name="Eisen J.A."/>
            <person name="Markowitz V."/>
            <person name="Hugenholtz P."/>
            <person name="Kyrpides N.C."/>
            <person name="Klenk H.P."/>
            <person name="Lapidus A."/>
        </authorList>
    </citation>
    <scope>NUCLEOTIDE SEQUENCE [LARGE SCALE GENOMIC DNA]</scope>
    <source>
        <strain evidence="3 4">DSM 11002</strain>
    </source>
</reference>
<evidence type="ECO:0000313" key="4">
    <source>
        <dbReference type="Proteomes" id="UP000006427"/>
    </source>
</evidence>
<gene>
    <name evidence="3" type="ORF">Dpep_0048</name>
</gene>
<feature type="domain" description="HTH cro/C1-type" evidence="2">
    <location>
        <begin position="8"/>
        <end position="62"/>
    </location>
</feature>
<proteinExistence type="predicted"/>
<keyword evidence="4" id="KW-1185">Reference proteome</keyword>
<comment type="caution">
    <text evidence="3">The sequence shown here is derived from an EMBL/GenBank/DDBJ whole genome shotgun (WGS) entry which is preliminary data.</text>
</comment>
<dbReference type="PANTHER" id="PTHR46558">
    <property type="entry name" value="TRACRIPTIONAL REGULATORY PROTEIN-RELATED-RELATED"/>
    <property type="match status" value="1"/>
</dbReference>
<dbReference type="EMBL" id="ABTR02000001">
    <property type="protein sequence ID" value="EFC90080.1"/>
    <property type="molecule type" value="Genomic_DNA"/>
</dbReference>
<dbReference type="STRING" id="469381.Dpep_0048"/>
<dbReference type="SMART" id="SM00530">
    <property type="entry name" value="HTH_XRE"/>
    <property type="match status" value="1"/>
</dbReference>
<dbReference type="InterPro" id="IPR010982">
    <property type="entry name" value="Lambda_DNA-bd_dom_sf"/>
</dbReference>
<dbReference type="GO" id="GO:0003677">
    <property type="term" value="F:DNA binding"/>
    <property type="evidence" value="ECO:0007669"/>
    <property type="project" value="UniProtKB-KW"/>
</dbReference>
<organism evidence="3 4">
    <name type="scientific">Dethiosulfovibrio peptidovorans DSM 11002</name>
    <dbReference type="NCBI Taxonomy" id="469381"/>
    <lineage>
        <taxon>Bacteria</taxon>
        <taxon>Thermotogati</taxon>
        <taxon>Synergistota</taxon>
        <taxon>Synergistia</taxon>
        <taxon>Synergistales</taxon>
        <taxon>Dethiosulfovibrionaceae</taxon>
        <taxon>Dethiosulfovibrio</taxon>
    </lineage>
</organism>
<evidence type="ECO:0000256" key="1">
    <source>
        <dbReference type="ARBA" id="ARBA00023125"/>
    </source>
</evidence>
<dbReference type="PROSITE" id="PS50943">
    <property type="entry name" value="HTH_CROC1"/>
    <property type="match status" value="1"/>
</dbReference>
<dbReference type="Proteomes" id="UP000006427">
    <property type="component" value="Unassembled WGS sequence"/>
</dbReference>
<dbReference type="PANTHER" id="PTHR46558:SF11">
    <property type="entry name" value="HTH-TYPE TRANSCRIPTIONAL REGULATOR XRE"/>
    <property type="match status" value="1"/>
</dbReference>
<dbReference type="InterPro" id="IPR001387">
    <property type="entry name" value="Cro/C1-type_HTH"/>
</dbReference>
<dbReference type="RefSeq" id="WP_005658538.1">
    <property type="nucleotide sequence ID" value="NZ_ABTR02000001.1"/>
</dbReference>
<dbReference type="Gene3D" id="1.10.260.40">
    <property type="entry name" value="lambda repressor-like DNA-binding domains"/>
    <property type="match status" value="1"/>
</dbReference>
<dbReference type="Pfam" id="PF01381">
    <property type="entry name" value="HTH_3"/>
    <property type="match status" value="1"/>
</dbReference>
<dbReference type="AlphaFoldDB" id="D2Z2C4"/>
<dbReference type="PaxDb" id="469381-Dpep_0048"/>
<dbReference type="SUPFAM" id="SSF47413">
    <property type="entry name" value="lambda repressor-like DNA-binding domains"/>
    <property type="match status" value="1"/>
</dbReference>
<sequence length="148" mass="16753">MGTNVKNLKKIRKRSGFTQKQVAKHLGISERAYQHYEAGDRKISPEKLLAMAKLFQVSADYLLGNSPGLLKGLEDPCLIDILSKEMTDPAGEWQTPTSEDDETAGDINEHNALVYTANIRKFMKNMGIPPEFEDEFETYVAFLRSRSR</sequence>
<keyword evidence="1" id="KW-0238">DNA-binding</keyword>
<evidence type="ECO:0000259" key="2">
    <source>
        <dbReference type="PROSITE" id="PS50943"/>
    </source>
</evidence>
<dbReference type="OrthoDB" id="1029660at2"/>
<name>D2Z2C4_9BACT</name>
<dbReference type="CDD" id="cd00093">
    <property type="entry name" value="HTH_XRE"/>
    <property type="match status" value="1"/>
</dbReference>
<evidence type="ECO:0000313" key="3">
    <source>
        <dbReference type="EMBL" id="EFC90080.1"/>
    </source>
</evidence>
<accession>D2Z2C4</accession>
<dbReference type="eggNOG" id="COG1476">
    <property type="taxonomic scope" value="Bacteria"/>
</dbReference>